<dbReference type="GO" id="GO:0015074">
    <property type="term" value="P:DNA integration"/>
    <property type="evidence" value="ECO:0007669"/>
    <property type="project" value="UniProtKB-KW"/>
</dbReference>
<evidence type="ECO:0000256" key="1">
    <source>
        <dbReference type="ARBA" id="ARBA00022722"/>
    </source>
</evidence>
<evidence type="ECO:0000313" key="11">
    <source>
        <dbReference type="EMBL" id="PKU72470.1"/>
    </source>
</evidence>
<evidence type="ECO:0000256" key="8">
    <source>
        <dbReference type="ARBA" id="ARBA00022932"/>
    </source>
</evidence>
<keyword evidence="9" id="KW-0233">DNA recombination</keyword>
<evidence type="ECO:0000256" key="9">
    <source>
        <dbReference type="ARBA" id="ARBA00023172"/>
    </source>
</evidence>
<dbReference type="PROSITE" id="PS50994">
    <property type="entry name" value="INTEGRASE"/>
    <property type="match status" value="1"/>
</dbReference>
<evidence type="ECO:0000259" key="10">
    <source>
        <dbReference type="PROSITE" id="PS50994"/>
    </source>
</evidence>
<evidence type="ECO:0000256" key="6">
    <source>
        <dbReference type="ARBA" id="ARBA00022908"/>
    </source>
</evidence>
<dbReference type="AlphaFoldDB" id="A0A2I0W9Y4"/>
<dbReference type="InterPro" id="IPR025724">
    <property type="entry name" value="GAG-pre-integrase_dom"/>
</dbReference>
<dbReference type="Gene3D" id="3.30.420.10">
    <property type="entry name" value="Ribonuclease H-like superfamily/Ribonuclease H"/>
    <property type="match status" value="1"/>
</dbReference>
<keyword evidence="8" id="KW-0808">Transferase</keyword>
<dbReference type="InterPro" id="IPR036397">
    <property type="entry name" value="RNaseH_sf"/>
</dbReference>
<keyword evidence="7" id="KW-0695">RNA-directed DNA polymerase</keyword>
<dbReference type="GO" id="GO:0004519">
    <property type="term" value="F:endonuclease activity"/>
    <property type="evidence" value="ECO:0007669"/>
    <property type="project" value="UniProtKB-KW"/>
</dbReference>
<keyword evidence="8" id="KW-0548">Nucleotidyltransferase</keyword>
<evidence type="ECO:0000313" key="12">
    <source>
        <dbReference type="Proteomes" id="UP000233837"/>
    </source>
</evidence>
<dbReference type="InterPro" id="IPR001584">
    <property type="entry name" value="Integrase_cat-core"/>
</dbReference>
<keyword evidence="5" id="KW-0460">Magnesium</keyword>
<dbReference type="InterPro" id="IPR012337">
    <property type="entry name" value="RNaseH-like_sf"/>
</dbReference>
<protein>
    <submittedName>
        <fullName evidence="11">Retrovirus-related Pol polyprotein from transposon TNT 1-94</fullName>
    </submittedName>
</protein>
<reference evidence="11 12" key="2">
    <citation type="journal article" date="2017" name="Nature">
        <title>The Apostasia genome and the evolution of orchids.</title>
        <authorList>
            <person name="Zhang G.Q."/>
            <person name="Liu K.W."/>
            <person name="Li Z."/>
            <person name="Lohaus R."/>
            <person name="Hsiao Y.Y."/>
            <person name="Niu S.C."/>
            <person name="Wang J.Y."/>
            <person name="Lin Y.C."/>
            <person name="Xu Q."/>
            <person name="Chen L.J."/>
            <person name="Yoshida K."/>
            <person name="Fujiwara S."/>
            <person name="Wang Z.W."/>
            <person name="Zhang Y.Q."/>
            <person name="Mitsuda N."/>
            <person name="Wang M."/>
            <person name="Liu G.H."/>
            <person name="Pecoraro L."/>
            <person name="Huang H.X."/>
            <person name="Xiao X.J."/>
            <person name="Lin M."/>
            <person name="Wu X.Y."/>
            <person name="Wu W.L."/>
            <person name="Chen Y.Y."/>
            <person name="Chang S.B."/>
            <person name="Sakamoto S."/>
            <person name="Ohme-Takagi M."/>
            <person name="Yagi M."/>
            <person name="Zeng S.J."/>
            <person name="Shen C.Y."/>
            <person name="Yeh C.M."/>
            <person name="Luo Y.B."/>
            <person name="Tsai W.C."/>
            <person name="Van de Peer Y."/>
            <person name="Liu Z.J."/>
        </authorList>
    </citation>
    <scope>NUCLEOTIDE SEQUENCE [LARGE SCALE GENOMIC DNA]</scope>
    <source>
        <tissue evidence="11">The whole plant</tissue>
    </source>
</reference>
<keyword evidence="4" id="KW-0378">Hydrolase</keyword>
<gene>
    <name evidence="11" type="ORF">MA16_Dca020557</name>
</gene>
<dbReference type="InterPro" id="IPR039537">
    <property type="entry name" value="Retrotran_Ty1/copia-like"/>
</dbReference>
<dbReference type="PANTHER" id="PTHR42648">
    <property type="entry name" value="TRANSPOSASE, PUTATIVE-RELATED"/>
    <property type="match status" value="1"/>
</dbReference>
<keyword evidence="1" id="KW-0540">Nuclease</keyword>
<organism evidence="11 12">
    <name type="scientific">Dendrobium catenatum</name>
    <dbReference type="NCBI Taxonomy" id="906689"/>
    <lineage>
        <taxon>Eukaryota</taxon>
        <taxon>Viridiplantae</taxon>
        <taxon>Streptophyta</taxon>
        <taxon>Embryophyta</taxon>
        <taxon>Tracheophyta</taxon>
        <taxon>Spermatophyta</taxon>
        <taxon>Magnoliopsida</taxon>
        <taxon>Liliopsida</taxon>
        <taxon>Asparagales</taxon>
        <taxon>Orchidaceae</taxon>
        <taxon>Epidendroideae</taxon>
        <taxon>Malaxideae</taxon>
        <taxon>Dendrobiinae</taxon>
        <taxon>Dendrobium</taxon>
    </lineage>
</organism>
<dbReference type="GO" id="GO:0006310">
    <property type="term" value="P:DNA recombination"/>
    <property type="evidence" value="ECO:0007669"/>
    <property type="project" value="UniProtKB-KW"/>
</dbReference>
<name>A0A2I0W9Y4_9ASPA</name>
<reference evidence="11 12" key="1">
    <citation type="journal article" date="2016" name="Sci. Rep.">
        <title>The Dendrobium catenatum Lindl. genome sequence provides insights into polysaccharide synthase, floral development and adaptive evolution.</title>
        <authorList>
            <person name="Zhang G.Q."/>
            <person name="Xu Q."/>
            <person name="Bian C."/>
            <person name="Tsai W.C."/>
            <person name="Yeh C.M."/>
            <person name="Liu K.W."/>
            <person name="Yoshida K."/>
            <person name="Zhang L.S."/>
            <person name="Chang S.B."/>
            <person name="Chen F."/>
            <person name="Shi Y."/>
            <person name="Su Y.Y."/>
            <person name="Zhang Y.Q."/>
            <person name="Chen L.J."/>
            <person name="Yin Y."/>
            <person name="Lin M."/>
            <person name="Huang H."/>
            <person name="Deng H."/>
            <person name="Wang Z.W."/>
            <person name="Zhu S.L."/>
            <person name="Zhao X."/>
            <person name="Deng C."/>
            <person name="Niu S.C."/>
            <person name="Huang J."/>
            <person name="Wang M."/>
            <person name="Liu G.H."/>
            <person name="Yang H.J."/>
            <person name="Xiao X.J."/>
            <person name="Hsiao Y.Y."/>
            <person name="Wu W.L."/>
            <person name="Chen Y.Y."/>
            <person name="Mitsuda N."/>
            <person name="Ohme-Takagi M."/>
            <person name="Luo Y.B."/>
            <person name="Van de Peer Y."/>
            <person name="Liu Z.J."/>
        </authorList>
    </citation>
    <scope>NUCLEOTIDE SEQUENCE [LARGE SCALE GENOMIC DNA]</scope>
    <source>
        <tissue evidence="11">The whole plant</tissue>
    </source>
</reference>
<dbReference type="GO" id="GO:0003964">
    <property type="term" value="F:RNA-directed DNA polymerase activity"/>
    <property type="evidence" value="ECO:0007669"/>
    <property type="project" value="UniProtKB-KW"/>
</dbReference>
<dbReference type="EMBL" id="KZ502834">
    <property type="protein sequence ID" value="PKU72470.1"/>
    <property type="molecule type" value="Genomic_DNA"/>
</dbReference>
<keyword evidence="3" id="KW-0255">Endonuclease</keyword>
<dbReference type="GO" id="GO:0046872">
    <property type="term" value="F:metal ion binding"/>
    <property type="evidence" value="ECO:0007669"/>
    <property type="project" value="UniProtKB-KW"/>
</dbReference>
<evidence type="ECO:0000256" key="5">
    <source>
        <dbReference type="ARBA" id="ARBA00022842"/>
    </source>
</evidence>
<evidence type="ECO:0000256" key="3">
    <source>
        <dbReference type="ARBA" id="ARBA00022759"/>
    </source>
</evidence>
<dbReference type="PANTHER" id="PTHR42648:SF11">
    <property type="entry name" value="TRANSPOSON TY4-P GAG-POL POLYPROTEIN"/>
    <property type="match status" value="1"/>
</dbReference>
<keyword evidence="2" id="KW-0479">Metal-binding</keyword>
<dbReference type="STRING" id="906689.A0A2I0W9Y4"/>
<feature type="domain" description="Integrase catalytic" evidence="10">
    <location>
        <begin position="129"/>
        <end position="226"/>
    </location>
</feature>
<evidence type="ECO:0000256" key="2">
    <source>
        <dbReference type="ARBA" id="ARBA00022723"/>
    </source>
</evidence>
<accession>A0A2I0W9Y4</accession>
<dbReference type="SUPFAM" id="SSF53098">
    <property type="entry name" value="Ribonuclease H-like"/>
    <property type="match status" value="1"/>
</dbReference>
<dbReference type="Proteomes" id="UP000233837">
    <property type="component" value="Unassembled WGS sequence"/>
</dbReference>
<dbReference type="Pfam" id="PF13976">
    <property type="entry name" value="gag_pre-integrs"/>
    <property type="match status" value="1"/>
</dbReference>
<dbReference type="GO" id="GO:0016787">
    <property type="term" value="F:hydrolase activity"/>
    <property type="evidence" value="ECO:0007669"/>
    <property type="project" value="UniProtKB-KW"/>
</dbReference>
<dbReference type="GO" id="GO:0003887">
    <property type="term" value="F:DNA-directed DNA polymerase activity"/>
    <property type="evidence" value="ECO:0007669"/>
    <property type="project" value="UniProtKB-KW"/>
</dbReference>
<evidence type="ECO:0000256" key="7">
    <source>
        <dbReference type="ARBA" id="ARBA00022918"/>
    </source>
</evidence>
<proteinExistence type="predicted"/>
<keyword evidence="8" id="KW-0239">DNA-directed DNA polymerase</keyword>
<keyword evidence="6" id="KW-0229">DNA integration</keyword>
<sequence>MYDGCIRKLNNMRYVHELKCNLISVGMFDTYGCSVKKLKCAIRVSKGAMVIMKGVLVNNLYVLEGHTMKKSATNITSVPVDSTKLWHLRLGHVSQKGLEELSKQGLLRGDTVHNLEFYEECIYGRTTRVRFTPATHSSKGILDYVHSDLWGPSRTPMMGGNRYFISIINDYSWHVWVYYLKSKDQAFMEFQEWKGLVENQVGRRIKKLRTDNSLEFCSKEFNKFCT</sequence>
<keyword evidence="12" id="KW-1185">Reference proteome</keyword>
<dbReference type="GO" id="GO:0003676">
    <property type="term" value="F:nucleic acid binding"/>
    <property type="evidence" value="ECO:0007669"/>
    <property type="project" value="InterPro"/>
</dbReference>
<evidence type="ECO:0000256" key="4">
    <source>
        <dbReference type="ARBA" id="ARBA00022801"/>
    </source>
</evidence>